<feature type="compositionally biased region" description="Low complexity" evidence="1">
    <location>
        <begin position="93"/>
        <end position="104"/>
    </location>
</feature>
<dbReference type="Proteomes" id="UP000489600">
    <property type="component" value="Unassembled WGS sequence"/>
</dbReference>
<name>A0A565BM85_9BRAS</name>
<gene>
    <name evidence="2" type="ORF">ANE_LOCUS12463</name>
</gene>
<feature type="region of interest" description="Disordered" evidence="1">
    <location>
        <begin position="79"/>
        <end position="104"/>
    </location>
</feature>
<sequence>MALVEPWARICARPSPPPKPPDLTSASSAPSRSLSLFHHRLTQPTTTLDLNGTRSRRSSWRNVDGGFSSHHHHLCRGLNDRETTLPPAPPPASSFAPSTAKSSPSPELQFDFYGREIEWTLNSSPARLITSLPHPVSEPNPQPRVSTSAPWATKSPPPPIFYISSSAEICSWPRLKPSLSWPSHLNRSCIPLWLMPSVLHGAAHRKR</sequence>
<organism evidence="2 3">
    <name type="scientific">Arabis nemorensis</name>
    <dbReference type="NCBI Taxonomy" id="586526"/>
    <lineage>
        <taxon>Eukaryota</taxon>
        <taxon>Viridiplantae</taxon>
        <taxon>Streptophyta</taxon>
        <taxon>Embryophyta</taxon>
        <taxon>Tracheophyta</taxon>
        <taxon>Spermatophyta</taxon>
        <taxon>Magnoliopsida</taxon>
        <taxon>eudicotyledons</taxon>
        <taxon>Gunneridae</taxon>
        <taxon>Pentapetalae</taxon>
        <taxon>rosids</taxon>
        <taxon>malvids</taxon>
        <taxon>Brassicales</taxon>
        <taxon>Brassicaceae</taxon>
        <taxon>Arabideae</taxon>
        <taxon>Arabis</taxon>
    </lineage>
</organism>
<feature type="compositionally biased region" description="Low complexity" evidence="1">
    <location>
        <begin position="25"/>
        <end position="34"/>
    </location>
</feature>
<dbReference type="AlphaFoldDB" id="A0A565BM85"/>
<evidence type="ECO:0000313" key="3">
    <source>
        <dbReference type="Proteomes" id="UP000489600"/>
    </source>
</evidence>
<proteinExistence type="predicted"/>
<protein>
    <submittedName>
        <fullName evidence="2">Uncharacterized protein</fullName>
    </submittedName>
</protein>
<accession>A0A565BM85</accession>
<reference evidence="2" key="1">
    <citation type="submission" date="2019-07" db="EMBL/GenBank/DDBJ databases">
        <authorList>
            <person name="Dittberner H."/>
        </authorList>
    </citation>
    <scope>NUCLEOTIDE SEQUENCE [LARGE SCALE GENOMIC DNA]</scope>
</reference>
<comment type="caution">
    <text evidence="2">The sequence shown here is derived from an EMBL/GenBank/DDBJ whole genome shotgun (WGS) entry which is preliminary data.</text>
</comment>
<feature type="region of interest" description="Disordered" evidence="1">
    <location>
        <begin position="1"/>
        <end position="34"/>
    </location>
</feature>
<dbReference type="EMBL" id="CABITT030000004">
    <property type="protein sequence ID" value="VVB02019.1"/>
    <property type="molecule type" value="Genomic_DNA"/>
</dbReference>
<evidence type="ECO:0000313" key="2">
    <source>
        <dbReference type="EMBL" id="VVB02019.1"/>
    </source>
</evidence>
<evidence type="ECO:0000256" key="1">
    <source>
        <dbReference type="SAM" id="MobiDB-lite"/>
    </source>
</evidence>
<keyword evidence="3" id="KW-1185">Reference proteome</keyword>